<dbReference type="InterPro" id="IPR026295">
    <property type="entry name" value="CCD81"/>
</dbReference>
<proteinExistence type="predicted"/>
<dbReference type="Proteomes" id="UP001652627">
    <property type="component" value="Chromosome 13"/>
</dbReference>
<feature type="compositionally biased region" description="Basic and acidic residues" evidence="1">
    <location>
        <begin position="225"/>
        <end position="235"/>
    </location>
</feature>
<evidence type="ECO:0000313" key="3">
    <source>
        <dbReference type="Proteomes" id="UP001652627"/>
    </source>
</evidence>
<dbReference type="PANTHER" id="PTHR14362:SF2">
    <property type="entry name" value="COILED-COIL DOMAIN-CONTAINING PROTEIN 81"/>
    <property type="match status" value="1"/>
</dbReference>
<dbReference type="Pfam" id="PF18289">
    <property type="entry name" value="HU-CCDC81_euk_2"/>
    <property type="match status" value="1"/>
</dbReference>
<evidence type="ECO:0000259" key="2">
    <source>
        <dbReference type="Pfam" id="PF18289"/>
    </source>
</evidence>
<dbReference type="GO" id="GO:0005815">
    <property type="term" value="C:microtubule organizing center"/>
    <property type="evidence" value="ECO:0007669"/>
    <property type="project" value="TreeGrafter"/>
</dbReference>
<reference evidence="4" key="1">
    <citation type="submission" date="2025-08" db="UniProtKB">
        <authorList>
            <consortium name="RefSeq"/>
        </authorList>
    </citation>
    <scope>IDENTIFICATION</scope>
    <source>
        <tissue evidence="4">Blood</tissue>
    </source>
</reference>
<dbReference type="PANTHER" id="PTHR14362">
    <property type="entry name" value="COILED-COIL DOMAIN-CONTAINING PROTEIN 81"/>
    <property type="match status" value="1"/>
</dbReference>
<dbReference type="KEGG" id="aam:106484096"/>
<feature type="domain" description="CCDC81 HU" evidence="2">
    <location>
        <begin position="1"/>
        <end position="46"/>
    </location>
</feature>
<dbReference type="OrthoDB" id="125906at2759"/>
<dbReference type="AlphaFoldDB" id="A0A8B7IHE0"/>
<feature type="region of interest" description="Disordered" evidence="1">
    <location>
        <begin position="170"/>
        <end position="263"/>
    </location>
</feature>
<feature type="region of interest" description="Disordered" evidence="1">
    <location>
        <begin position="101"/>
        <end position="120"/>
    </location>
</feature>
<dbReference type="GeneID" id="106484096"/>
<feature type="compositionally biased region" description="Basic and acidic residues" evidence="1">
    <location>
        <begin position="101"/>
        <end position="113"/>
    </location>
</feature>
<sequence>MRLFSCFLASGNNVALVLKGIGMLVIEGNVVKMKFYKSLLQRLNGSERLVKALLGMPEMRDSVLSGTKTAVSQTHSGCVIVFPTYMLETAPRKTLVRAVKPTREEEKGKDVPSSKKGNVPGQCLLLRKRQPAPKLATINMEEGKGEKAEGKESHGSVLPAIPGCSAWKAATGGRKQYPEARQPAAHPVNEGPQRAGQVQQRTETQPRVQAGSILPPSGKAQMTDEEAKRLDEQHGTRQTLGRRPVSGNRRRRRSSDCQPCWHT</sequence>
<evidence type="ECO:0000256" key="1">
    <source>
        <dbReference type="SAM" id="MobiDB-lite"/>
    </source>
</evidence>
<feature type="compositionally biased region" description="Polar residues" evidence="1">
    <location>
        <begin position="196"/>
        <end position="207"/>
    </location>
</feature>
<evidence type="ECO:0000313" key="4">
    <source>
        <dbReference type="RefSeq" id="XP_013797674.1"/>
    </source>
</evidence>
<protein>
    <submittedName>
        <fullName evidence="4">Coiled-coil domain-containing protein 81-like</fullName>
    </submittedName>
</protein>
<keyword evidence="3" id="KW-1185">Reference proteome</keyword>
<dbReference type="RefSeq" id="XP_013797674.1">
    <property type="nucleotide sequence ID" value="XM_013942220.2"/>
</dbReference>
<gene>
    <name evidence="4" type="primary">LOC106484096</name>
</gene>
<accession>A0A8B7IHE0</accession>
<name>A0A8B7IHE0_9AVES</name>
<organism evidence="3 4">
    <name type="scientific">Apteryx mantelli</name>
    <name type="common">North Island brown kiwi</name>
    <dbReference type="NCBI Taxonomy" id="2696672"/>
    <lineage>
        <taxon>Eukaryota</taxon>
        <taxon>Metazoa</taxon>
        <taxon>Chordata</taxon>
        <taxon>Craniata</taxon>
        <taxon>Vertebrata</taxon>
        <taxon>Euteleostomi</taxon>
        <taxon>Archelosauria</taxon>
        <taxon>Archosauria</taxon>
        <taxon>Dinosauria</taxon>
        <taxon>Saurischia</taxon>
        <taxon>Theropoda</taxon>
        <taxon>Coelurosauria</taxon>
        <taxon>Aves</taxon>
        <taxon>Palaeognathae</taxon>
        <taxon>Apterygiformes</taxon>
        <taxon>Apterygidae</taxon>
        <taxon>Apteryx</taxon>
    </lineage>
</organism>
<dbReference type="InterPro" id="IPR040673">
    <property type="entry name" value="CCDC81_HU_dom_2"/>
</dbReference>